<dbReference type="GO" id="GO:0000981">
    <property type="term" value="F:DNA-binding transcription factor activity, RNA polymerase II-specific"/>
    <property type="evidence" value="ECO:0007669"/>
    <property type="project" value="TreeGrafter"/>
</dbReference>
<dbReference type="Proteomes" id="UP000030104">
    <property type="component" value="Unassembled WGS sequence"/>
</dbReference>
<protein>
    <submittedName>
        <fullName evidence="6">Uncharacterized protein</fullName>
    </submittedName>
</protein>
<keyword evidence="7" id="KW-1185">Reference proteome</keyword>
<dbReference type="OMA" id="FLWKAVM"/>
<dbReference type="PANTHER" id="PTHR31845:SF10">
    <property type="entry name" value="ZN(II)2CYS6 TRANSCRIPTION FACTOR (EUROFUNG)"/>
    <property type="match status" value="1"/>
</dbReference>
<evidence type="ECO:0000256" key="1">
    <source>
        <dbReference type="ARBA" id="ARBA00004123"/>
    </source>
</evidence>
<evidence type="ECO:0000256" key="2">
    <source>
        <dbReference type="ARBA" id="ARBA00023015"/>
    </source>
</evidence>
<dbReference type="EMBL" id="JQGA01000827">
    <property type="protein sequence ID" value="KGO73411.1"/>
    <property type="molecule type" value="Genomic_DNA"/>
</dbReference>
<keyword evidence="2" id="KW-0805">Transcription regulation</keyword>
<evidence type="ECO:0000256" key="3">
    <source>
        <dbReference type="ARBA" id="ARBA00023125"/>
    </source>
</evidence>
<dbReference type="PANTHER" id="PTHR31845">
    <property type="entry name" value="FINGER DOMAIN PROTEIN, PUTATIVE-RELATED"/>
    <property type="match status" value="1"/>
</dbReference>
<dbReference type="PhylomeDB" id="A0A0A2L2K9"/>
<reference evidence="6 7" key="1">
    <citation type="journal article" date="2015" name="Mol. Plant Microbe Interact.">
        <title>Genome, transcriptome, and functional analyses of Penicillium expansum provide new insights into secondary metabolism and pathogenicity.</title>
        <authorList>
            <person name="Ballester A.R."/>
            <person name="Marcet-Houben M."/>
            <person name="Levin E."/>
            <person name="Sela N."/>
            <person name="Selma-Lazaro C."/>
            <person name="Carmona L."/>
            <person name="Wisniewski M."/>
            <person name="Droby S."/>
            <person name="Gonzalez-Candelas L."/>
            <person name="Gabaldon T."/>
        </authorList>
    </citation>
    <scope>NUCLEOTIDE SEQUENCE [LARGE SCALE GENOMIC DNA]</scope>
    <source>
        <strain evidence="6 7">PHI-1</strain>
    </source>
</reference>
<evidence type="ECO:0000256" key="4">
    <source>
        <dbReference type="ARBA" id="ARBA00023163"/>
    </source>
</evidence>
<dbReference type="OrthoDB" id="5226580at2759"/>
<dbReference type="HOGENOM" id="CLU_006524_7_2_1"/>
<dbReference type="GO" id="GO:0000976">
    <property type="term" value="F:transcription cis-regulatory region binding"/>
    <property type="evidence" value="ECO:0007669"/>
    <property type="project" value="TreeGrafter"/>
</dbReference>
<dbReference type="InterPro" id="IPR051089">
    <property type="entry name" value="prtT"/>
</dbReference>
<evidence type="ECO:0000313" key="7">
    <source>
        <dbReference type="Proteomes" id="UP000030104"/>
    </source>
</evidence>
<name>A0A0A2L2K9_PENIT</name>
<keyword evidence="3" id="KW-0238">DNA-binding</keyword>
<evidence type="ECO:0000313" key="6">
    <source>
        <dbReference type="EMBL" id="KGO73411.1"/>
    </source>
</evidence>
<dbReference type="CDD" id="cd12148">
    <property type="entry name" value="fungal_TF_MHR"/>
    <property type="match status" value="1"/>
</dbReference>
<organism evidence="6 7">
    <name type="scientific">Penicillium italicum</name>
    <name type="common">Blue mold</name>
    <dbReference type="NCBI Taxonomy" id="40296"/>
    <lineage>
        <taxon>Eukaryota</taxon>
        <taxon>Fungi</taxon>
        <taxon>Dikarya</taxon>
        <taxon>Ascomycota</taxon>
        <taxon>Pezizomycotina</taxon>
        <taxon>Eurotiomycetes</taxon>
        <taxon>Eurotiomycetidae</taxon>
        <taxon>Eurotiales</taxon>
        <taxon>Aspergillaceae</taxon>
        <taxon>Penicillium</taxon>
    </lineage>
</organism>
<evidence type="ECO:0000256" key="5">
    <source>
        <dbReference type="ARBA" id="ARBA00023242"/>
    </source>
</evidence>
<dbReference type="STRING" id="40296.A0A0A2L2K9"/>
<accession>A0A0A2L2K9</accession>
<keyword evidence="4" id="KW-0804">Transcription</keyword>
<sequence>MSTCGKSLLFAHDKTSWRTELAPVTPKHAKPVPRPKYDVSRNPMVHVNVVVAWGKNVESNYLEPIVVKKNQAQVVPRDVAALEEKLDRMVALLAASEQKVKERVESEQAMKSSSTFEYNTAVPDEAEGQLLMEVFFQKMSPLFPFLVISPQVTAEELRREKPFLYLNISMVACQHAPRQRELADAVQKYVAEHIIIRGEHSLDLLQGLLINVAWFLSVSRFPRTGDLPPKTDEPQLLVRSTDQLDTNVHLLVAQSFSLGLNQEMAYQKNFNYLLTYLKDASNEDRQNPVRTLEERRNYLGCYYLTTMLSTCVKDLGSIVRFTRYTEECCNVLDQIAEYPTDDFLVQLVRAMNVAERIHYTLYNTELRSSSVSSASPPLGLSIRWLEAELKQLKARMPSESPNSAILQFHYSTIEIHLYRIALFNESSKSNYGDHPLMQLDLLFRCLEATTSFFQNILSLPSATYPFFPFSMMCQFGKAVITLSQLSLYDHPGWDRAYVESIIDFDQTVDHIARKLEEERPGFELALAQDPKSTETPEIFGRIRKRAQLIKRMHRQRKEALERKSLLTTVGPIDGDFMMDYPLNVLFPFDEVPPIFGQYM</sequence>
<keyword evidence="5" id="KW-0539">Nucleus</keyword>
<gene>
    <name evidence="6" type="ORF">PITC_085490</name>
</gene>
<proteinExistence type="predicted"/>
<dbReference type="AlphaFoldDB" id="A0A0A2L2K9"/>
<comment type="subcellular location">
    <subcellularLocation>
        <location evidence="1">Nucleus</location>
    </subcellularLocation>
</comment>
<dbReference type="GO" id="GO:0005634">
    <property type="term" value="C:nucleus"/>
    <property type="evidence" value="ECO:0007669"/>
    <property type="project" value="UniProtKB-SubCell"/>
</dbReference>
<comment type="caution">
    <text evidence="6">The sequence shown here is derived from an EMBL/GenBank/DDBJ whole genome shotgun (WGS) entry which is preliminary data.</text>
</comment>